<dbReference type="Proteomes" id="UP001193389">
    <property type="component" value="Chromosome"/>
</dbReference>
<dbReference type="AlphaFoldDB" id="A0A5K7S5T4"/>
<dbReference type="Pfam" id="PF04616">
    <property type="entry name" value="Glyco_hydro_43"/>
    <property type="match status" value="1"/>
</dbReference>
<dbReference type="PANTHER" id="PTHR42812">
    <property type="entry name" value="BETA-XYLOSIDASE"/>
    <property type="match status" value="1"/>
</dbReference>
<evidence type="ECO:0000256" key="1">
    <source>
        <dbReference type="ARBA" id="ARBA00009865"/>
    </source>
</evidence>
<proteinExistence type="inferred from homology"/>
<dbReference type="SUPFAM" id="SSF49265">
    <property type="entry name" value="Fibronectin type III"/>
    <property type="match status" value="1"/>
</dbReference>
<dbReference type="InterPro" id="IPR036116">
    <property type="entry name" value="FN3_sf"/>
</dbReference>
<evidence type="ECO:0000313" key="7">
    <source>
        <dbReference type="Proteomes" id="UP001193389"/>
    </source>
</evidence>
<dbReference type="InterPro" id="IPR006710">
    <property type="entry name" value="Glyco_hydro_43"/>
</dbReference>
<evidence type="ECO:0000256" key="2">
    <source>
        <dbReference type="ARBA" id="ARBA00022801"/>
    </source>
</evidence>
<keyword evidence="3 4" id="KW-0326">Glycosidase</keyword>
<sequence>MGIKIAYILLVITFVLGIQVSKLSGQTYCNPLNLNSQYSSNQSSNPNIDDPTVVLYKDNYFLFASNAGGYWYSGDLLSWKFVLAPDLPLEKSQPTAVVIGDWLYFFTSFTGTMYRTKDPISGKWEVYGNSMLLSMIGDFTIFVDTDGKVYSYYGCTNNDGVMSRELDAKNQLEPLGVPIVCKKTNPLMKALTKSKPNSAKTESPGVKGSWMNKYNGKYYYQCAELNKEFNNYTDAVYVSDTPTGPFVYAANNPFSNRPEGFLRGAGNGSTFADKYGNWWHIATITTPANRGFQSRLGLFPAGFDKDGNLFAKTDFGDYPIIIPNHKFTSVDKLDPEWALLSDNLTGQASSSLSSSPVASAFDENLGTYWSAQTGKKGEWLSVDFGSVCSVNAFQLFFPEDKTQIIKSDTAHTRRYLVEYSIDKRNWKKLSDKTKNLEFQINPYEELKNPVETRYLKITNYRVPNGPFAIADLRIFGNGSHRKPKKVNEFRAIRDYRDPQAIKVSWKKQRNTTGYNIRYGADKDKLYHSLLVYKNTRLTIHCPDKSKIYWFQIDAFNENGVSPGKAMLAK</sequence>
<dbReference type="GO" id="GO:0004553">
    <property type="term" value="F:hydrolase activity, hydrolyzing O-glycosyl compounds"/>
    <property type="evidence" value="ECO:0007669"/>
    <property type="project" value="InterPro"/>
</dbReference>
<dbReference type="InterPro" id="IPR013783">
    <property type="entry name" value="Ig-like_fold"/>
</dbReference>
<dbReference type="InterPro" id="IPR000421">
    <property type="entry name" value="FA58C"/>
</dbReference>
<keyword evidence="7" id="KW-1185">Reference proteome</keyword>
<evidence type="ECO:0000313" key="6">
    <source>
        <dbReference type="EMBL" id="BBE16845.1"/>
    </source>
</evidence>
<dbReference type="PROSITE" id="PS50022">
    <property type="entry name" value="FA58C_3"/>
    <property type="match status" value="1"/>
</dbReference>
<keyword evidence="2 4" id="KW-0378">Hydrolase</keyword>
<dbReference type="KEGG" id="anf:AQPE_0992"/>
<organism evidence="6 7">
    <name type="scientific">Aquipluma nitroreducens</name>
    <dbReference type="NCBI Taxonomy" id="2010828"/>
    <lineage>
        <taxon>Bacteria</taxon>
        <taxon>Pseudomonadati</taxon>
        <taxon>Bacteroidota</taxon>
        <taxon>Bacteroidia</taxon>
        <taxon>Marinilabiliales</taxon>
        <taxon>Prolixibacteraceae</taxon>
        <taxon>Aquipluma</taxon>
    </lineage>
</organism>
<dbReference type="Pfam" id="PF00754">
    <property type="entry name" value="F5_F8_type_C"/>
    <property type="match status" value="1"/>
</dbReference>
<evidence type="ECO:0000256" key="4">
    <source>
        <dbReference type="RuleBase" id="RU361187"/>
    </source>
</evidence>
<protein>
    <submittedName>
        <fullName evidence="6">Arabinan endo-1,5-alpha-L-arabinosidase A</fullName>
    </submittedName>
</protein>
<dbReference type="SUPFAM" id="SSF49785">
    <property type="entry name" value="Galactose-binding domain-like"/>
    <property type="match status" value="1"/>
</dbReference>
<reference evidence="6" key="1">
    <citation type="journal article" date="2020" name="Int. J. Syst. Evol. Microbiol.">
        <title>Aquipluma nitroreducens gen. nov. sp. nov., a novel facultatively anaerobic bacterium isolated from a freshwater lake.</title>
        <authorList>
            <person name="Watanabe M."/>
            <person name="Kojima H."/>
            <person name="Fukui M."/>
        </authorList>
    </citation>
    <scope>NUCLEOTIDE SEQUENCE</scope>
    <source>
        <strain evidence="6">MeG22</strain>
    </source>
</reference>
<dbReference type="SUPFAM" id="SSF75005">
    <property type="entry name" value="Arabinanase/levansucrase/invertase"/>
    <property type="match status" value="1"/>
</dbReference>
<dbReference type="Gene3D" id="2.60.40.10">
    <property type="entry name" value="Immunoglobulins"/>
    <property type="match status" value="1"/>
</dbReference>
<dbReference type="InterPro" id="IPR023296">
    <property type="entry name" value="Glyco_hydro_beta-prop_sf"/>
</dbReference>
<name>A0A5K7S5T4_9BACT</name>
<feature type="domain" description="F5/8 type C" evidence="5">
    <location>
        <begin position="328"/>
        <end position="477"/>
    </location>
</feature>
<dbReference type="GO" id="GO:0005975">
    <property type="term" value="P:carbohydrate metabolic process"/>
    <property type="evidence" value="ECO:0007669"/>
    <property type="project" value="InterPro"/>
</dbReference>
<dbReference type="Gene3D" id="2.60.120.260">
    <property type="entry name" value="Galactose-binding domain-like"/>
    <property type="match status" value="1"/>
</dbReference>
<dbReference type="InterPro" id="IPR051795">
    <property type="entry name" value="Glycosyl_Hydrlase_43"/>
</dbReference>
<dbReference type="PANTHER" id="PTHR42812:SF14">
    <property type="entry name" value="SECRETED PROTEIN"/>
    <property type="match status" value="1"/>
</dbReference>
<dbReference type="InterPro" id="IPR008979">
    <property type="entry name" value="Galactose-bd-like_sf"/>
</dbReference>
<comment type="similarity">
    <text evidence="1 4">Belongs to the glycosyl hydrolase 43 family.</text>
</comment>
<dbReference type="RefSeq" id="WP_318349883.1">
    <property type="nucleotide sequence ID" value="NZ_AP018694.1"/>
</dbReference>
<accession>A0A5K7S5T4</accession>
<gene>
    <name evidence="6" type="ORF">AQPE_0992</name>
</gene>
<evidence type="ECO:0000256" key="3">
    <source>
        <dbReference type="ARBA" id="ARBA00023295"/>
    </source>
</evidence>
<dbReference type="Gene3D" id="2.115.10.20">
    <property type="entry name" value="Glycosyl hydrolase domain, family 43"/>
    <property type="match status" value="1"/>
</dbReference>
<evidence type="ECO:0000259" key="5">
    <source>
        <dbReference type="PROSITE" id="PS50022"/>
    </source>
</evidence>
<dbReference type="EMBL" id="AP018694">
    <property type="protein sequence ID" value="BBE16845.1"/>
    <property type="molecule type" value="Genomic_DNA"/>
</dbReference>